<evidence type="ECO:0000256" key="5">
    <source>
        <dbReference type="ARBA" id="ARBA00023239"/>
    </source>
</evidence>
<dbReference type="GO" id="GO:0004424">
    <property type="term" value="F:imidazoleglycerol-phosphate dehydratase activity"/>
    <property type="evidence" value="ECO:0007669"/>
    <property type="project" value="UniProtKB-UniRule"/>
</dbReference>
<comment type="catalytic activity">
    <reaction evidence="6 7">
        <text>D-erythro-1-(imidazol-4-yl)glycerol 3-phosphate = 3-(imidazol-4-yl)-2-oxopropyl phosphate + H2O</text>
        <dbReference type="Rhea" id="RHEA:11040"/>
        <dbReference type="ChEBI" id="CHEBI:15377"/>
        <dbReference type="ChEBI" id="CHEBI:57766"/>
        <dbReference type="ChEBI" id="CHEBI:58278"/>
        <dbReference type="EC" id="4.2.1.19"/>
    </reaction>
</comment>
<dbReference type="FunFam" id="3.30.230.40:FF:000001">
    <property type="entry name" value="Imidazoleglycerol-phosphate dehydratase HisB"/>
    <property type="match status" value="1"/>
</dbReference>
<comment type="subcellular location">
    <subcellularLocation>
        <location evidence="6 7">Cytoplasm</location>
    </subcellularLocation>
</comment>
<dbReference type="FunFam" id="3.30.230.40:FF:000003">
    <property type="entry name" value="Imidazoleglycerol-phosphate dehydratase HisB"/>
    <property type="match status" value="1"/>
</dbReference>
<reference evidence="8 9" key="1">
    <citation type="submission" date="2019-11" db="EMBL/GenBank/DDBJ databases">
        <authorList>
            <person name="He Y."/>
        </authorList>
    </citation>
    <scope>NUCLEOTIDE SEQUENCE [LARGE SCALE GENOMIC DNA]</scope>
    <source>
        <strain evidence="8 9">SCSIO 58843</strain>
    </source>
</reference>
<name>A0A5Q2RNN6_9ACTN</name>
<dbReference type="CDD" id="cd07914">
    <property type="entry name" value="IGPD"/>
    <property type="match status" value="1"/>
</dbReference>
<dbReference type="AlphaFoldDB" id="A0A5Q2RNN6"/>
<evidence type="ECO:0000313" key="8">
    <source>
        <dbReference type="EMBL" id="QGG95510.1"/>
    </source>
</evidence>
<dbReference type="InterPro" id="IPR020565">
    <property type="entry name" value="ImidazoleglycerP_deHydtase_CS"/>
</dbReference>
<keyword evidence="4 6" id="KW-0368">Histidine biosynthesis</keyword>
<evidence type="ECO:0000256" key="2">
    <source>
        <dbReference type="ARBA" id="ARBA00016664"/>
    </source>
</evidence>
<dbReference type="RefSeq" id="WP_153759617.1">
    <property type="nucleotide sequence ID" value="NZ_CP045851.1"/>
</dbReference>
<dbReference type="UniPathway" id="UPA00031">
    <property type="reaction ID" value="UER00011"/>
</dbReference>
<evidence type="ECO:0000256" key="7">
    <source>
        <dbReference type="RuleBase" id="RU000599"/>
    </source>
</evidence>
<dbReference type="InterPro" id="IPR000807">
    <property type="entry name" value="ImidazoleglycerolP_deHydtase"/>
</dbReference>
<keyword evidence="5 6" id="KW-0456">Lyase</keyword>
<dbReference type="PROSITE" id="PS00954">
    <property type="entry name" value="IGP_DEHYDRATASE_1"/>
    <property type="match status" value="1"/>
</dbReference>
<dbReference type="HAMAP" id="MF_00076">
    <property type="entry name" value="HisB"/>
    <property type="match status" value="1"/>
</dbReference>
<dbReference type="KEGG" id="atq:GH723_10605"/>
<dbReference type="PANTHER" id="PTHR23133:SF2">
    <property type="entry name" value="IMIDAZOLEGLYCEROL-PHOSPHATE DEHYDRATASE"/>
    <property type="match status" value="1"/>
</dbReference>
<dbReference type="GO" id="GO:0005737">
    <property type="term" value="C:cytoplasm"/>
    <property type="evidence" value="ECO:0007669"/>
    <property type="project" value="UniProtKB-SubCell"/>
</dbReference>
<dbReference type="NCBIfam" id="NF002114">
    <property type="entry name" value="PRK00951.2-4"/>
    <property type="match status" value="1"/>
</dbReference>
<sequence length="203" mass="22089">MSTAPRSATRRRVTKETEIEISIDLDATAGGVVQVDTKLPFFDHMVSQLGRHGGFDLTVRATGDIEIDSHHTVEDTGILLGEAFAEALGDKAGVRRFASNRVPLDEALIDVALDLSGRPYLHYEIDPPGQKILGDPPFDPQLAEEFWRAFITSAGITLHLELVRGRNTHHIIEASFKGVARSLRDAVKVEVEGGVVPSTKGTL</sequence>
<dbReference type="PROSITE" id="PS00955">
    <property type="entry name" value="IGP_DEHYDRATASE_2"/>
    <property type="match status" value="1"/>
</dbReference>
<dbReference type="PANTHER" id="PTHR23133">
    <property type="entry name" value="IMIDAZOLEGLYCEROL-PHOSPHATE DEHYDRATASE HIS7"/>
    <property type="match status" value="1"/>
</dbReference>
<dbReference type="EC" id="4.2.1.19" evidence="6 7"/>
<dbReference type="InterPro" id="IPR038494">
    <property type="entry name" value="IGPD_sf"/>
</dbReference>
<evidence type="ECO:0000256" key="1">
    <source>
        <dbReference type="ARBA" id="ARBA00005047"/>
    </source>
</evidence>
<accession>A0A5Q2RNN6</accession>
<dbReference type="InterPro" id="IPR020568">
    <property type="entry name" value="Ribosomal_Su5_D2-typ_SF"/>
</dbReference>
<evidence type="ECO:0000256" key="4">
    <source>
        <dbReference type="ARBA" id="ARBA00023102"/>
    </source>
</evidence>
<protein>
    <recommendedName>
        <fullName evidence="2 6">Imidazoleglycerol-phosphate dehydratase</fullName>
        <shortName evidence="6">IGPD</shortName>
        <ecNumber evidence="6 7">4.2.1.19</ecNumber>
    </recommendedName>
</protein>
<organism evidence="8 9">
    <name type="scientific">Actinomarinicola tropica</name>
    <dbReference type="NCBI Taxonomy" id="2789776"/>
    <lineage>
        <taxon>Bacteria</taxon>
        <taxon>Bacillati</taxon>
        <taxon>Actinomycetota</taxon>
        <taxon>Acidimicrobiia</taxon>
        <taxon>Acidimicrobiales</taxon>
        <taxon>Iamiaceae</taxon>
        <taxon>Actinomarinicola</taxon>
    </lineage>
</organism>
<keyword evidence="6" id="KW-0963">Cytoplasm</keyword>
<dbReference type="Gene3D" id="3.30.230.40">
    <property type="entry name" value="Imidazole glycerol phosphate dehydratase, domain 1"/>
    <property type="match status" value="2"/>
</dbReference>
<dbReference type="EMBL" id="CP045851">
    <property type="protein sequence ID" value="QGG95510.1"/>
    <property type="molecule type" value="Genomic_DNA"/>
</dbReference>
<gene>
    <name evidence="6 8" type="primary">hisB</name>
    <name evidence="8" type="ORF">GH723_10605</name>
</gene>
<comment type="similarity">
    <text evidence="6 7">Belongs to the imidazoleglycerol-phosphate dehydratase family.</text>
</comment>
<dbReference type="Proteomes" id="UP000334019">
    <property type="component" value="Chromosome"/>
</dbReference>
<dbReference type="SUPFAM" id="SSF54211">
    <property type="entry name" value="Ribosomal protein S5 domain 2-like"/>
    <property type="match status" value="2"/>
</dbReference>
<dbReference type="NCBIfam" id="NF002111">
    <property type="entry name" value="PRK00951.2-1"/>
    <property type="match status" value="1"/>
</dbReference>
<evidence type="ECO:0000256" key="6">
    <source>
        <dbReference type="HAMAP-Rule" id="MF_00076"/>
    </source>
</evidence>
<evidence type="ECO:0000256" key="3">
    <source>
        <dbReference type="ARBA" id="ARBA00022605"/>
    </source>
</evidence>
<keyword evidence="9" id="KW-1185">Reference proteome</keyword>
<keyword evidence="3 6" id="KW-0028">Amino-acid biosynthesis</keyword>
<evidence type="ECO:0000313" key="9">
    <source>
        <dbReference type="Proteomes" id="UP000334019"/>
    </source>
</evidence>
<dbReference type="GO" id="GO:0000105">
    <property type="term" value="P:L-histidine biosynthetic process"/>
    <property type="evidence" value="ECO:0007669"/>
    <property type="project" value="UniProtKB-UniRule"/>
</dbReference>
<dbReference type="Pfam" id="PF00475">
    <property type="entry name" value="IGPD"/>
    <property type="match status" value="1"/>
</dbReference>
<proteinExistence type="inferred from homology"/>
<comment type="pathway">
    <text evidence="1 6 7">Amino-acid biosynthesis; L-histidine biosynthesis; L-histidine from 5-phospho-alpha-D-ribose 1-diphosphate: step 6/9.</text>
</comment>